<dbReference type="InterPro" id="IPR006527">
    <property type="entry name" value="F-box-assoc_dom_typ1"/>
</dbReference>
<evidence type="ECO:0000313" key="2">
    <source>
        <dbReference type="EMBL" id="RDY11433.1"/>
    </source>
</evidence>
<feature type="domain" description="F-box" evidence="1">
    <location>
        <begin position="419"/>
        <end position="465"/>
    </location>
</feature>
<reference evidence="2" key="1">
    <citation type="submission" date="2018-05" db="EMBL/GenBank/DDBJ databases">
        <title>Draft genome of Mucuna pruriens seed.</title>
        <authorList>
            <person name="Nnadi N.E."/>
            <person name="Vos R."/>
            <person name="Hasami M.H."/>
            <person name="Devisetty U.K."/>
            <person name="Aguiy J.C."/>
        </authorList>
    </citation>
    <scope>NUCLEOTIDE SEQUENCE [LARGE SCALE GENOMIC DNA]</scope>
    <source>
        <strain evidence="2">JCA_2017</strain>
    </source>
</reference>
<sequence length="781" mass="89579">MQSVRPLELEGINCMQTESRASNRTTEMAPTSDDVAASNRHILHALPPPTLPDHLIMEILQWLPVKNLLQLCCVCKSWKSLISEPYFAKKQLRRSPTHLIFSFKNDLLEFIFQVYPHPKVFDALPVNGTEFIFQTLNCMIGTCDGIICFAVKQHPGILVLWNPCIRKYKMLPPLVSERRWGSYTTYGFGYDSSAHTYKVVAGISYECDCAYKTEVKVLTLGTDTWKRIGDFPSLVPINKSGKLVSGTLNWLAFKSNDPDSCVIISLDLDQESYEEVLQPDYGQESAVDALSLRVLRDCLSIICHKLLFLDVWVMKDFGKKESWTKLFRIPFLFVQHFPFSNLLCISEDNQILLAWESKFLVYNSRNHVLKIPQIPTDNRFLTSELYGCLHRIGFTRKRERLINPMDGTSVLPRSLQKESLPLPFLPDELVVEILSRLPVRSLLQFRCVCKSWMSLISDPYFMKKHLYLSARSTHFTHHRIILSATTAEFHLKSCSVSSLFKHPSTVCEDLNYPVKNKFRHDGIVGSCNGLLCFAIKGDCVLLWNPSIRVSKKSPPLGNNWRPGCFTAFGLGYDHVTEDYKVVAVFCDPNEFYSECKVKVYSMATNSWRKIQDFPHGFSPYQNSGKFVSGTLNWAANHSVGSTSLWVIVSLELHKETYREVLPPDYEKEDCSTPSLGVLQGCLCMNYDYKKTHFVVWMMKDYGVRESWVKLVSIPYVPNPEDFSYSGPYYISENGEVLLMFEFDLILYDPRVNSFKYPRIESGKGWFDAEVYVETLVSPMKH</sequence>
<keyword evidence="3" id="KW-1185">Reference proteome</keyword>
<protein>
    <submittedName>
        <fullName evidence="2">F-box/kelch-repeat protein</fullName>
    </submittedName>
</protein>
<dbReference type="PANTHER" id="PTHR31672">
    <property type="entry name" value="BNACNNG10540D PROTEIN"/>
    <property type="match status" value="1"/>
</dbReference>
<dbReference type="CDD" id="cd22157">
    <property type="entry name" value="F-box_AtFBW1-like"/>
    <property type="match status" value="2"/>
</dbReference>
<dbReference type="Proteomes" id="UP000257109">
    <property type="component" value="Unassembled WGS sequence"/>
</dbReference>
<feature type="domain" description="F-box" evidence="1">
    <location>
        <begin position="45"/>
        <end position="91"/>
    </location>
</feature>
<evidence type="ECO:0000313" key="3">
    <source>
        <dbReference type="Proteomes" id="UP000257109"/>
    </source>
</evidence>
<dbReference type="InterPro" id="IPR017451">
    <property type="entry name" value="F-box-assoc_interact_dom"/>
</dbReference>
<proteinExistence type="predicted"/>
<accession>A0A371I8Q5</accession>
<feature type="non-terminal residue" evidence="2">
    <location>
        <position position="1"/>
    </location>
</feature>
<dbReference type="InterPro" id="IPR036047">
    <property type="entry name" value="F-box-like_dom_sf"/>
</dbReference>
<dbReference type="InterPro" id="IPR050796">
    <property type="entry name" value="SCF_F-box_component"/>
</dbReference>
<dbReference type="SMART" id="SM00256">
    <property type="entry name" value="FBOX"/>
    <property type="match status" value="2"/>
</dbReference>
<dbReference type="AlphaFoldDB" id="A0A371I8Q5"/>
<gene>
    <name evidence="2" type="ORF">CR513_03906</name>
</gene>
<organism evidence="2 3">
    <name type="scientific">Mucuna pruriens</name>
    <name type="common">Velvet bean</name>
    <name type="synonym">Dolichos pruriens</name>
    <dbReference type="NCBI Taxonomy" id="157652"/>
    <lineage>
        <taxon>Eukaryota</taxon>
        <taxon>Viridiplantae</taxon>
        <taxon>Streptophyta</taxon>
        <taxon>Embryophyta</taxon>
        <taxon>Tracheophyta</taxon>
        <taxon>Spermatophyta</taxon>
        <taxon>Magnoliopsida</taxon>
        <taxon>eudicotyledons</taxon>
        <taxon>Gunneridae</taxon>
        <taxon>Pentapetalae</taxon>
        <taxon>rosids</taxon>
        <taxon>fabids</taxon>
        <taxon>Fabales</taxon>
        <taxon>Fabaceae</taxon>
        <taxon>Papilionoideae</taxon>
        <taxon>50 kb inversion clade</taxon>
        <taxon>NPAAA clade</taxon>
        <taxon>indigoferoid/millettioid clade</taxon>
        <taxon>Phaseoleae</taxon>
        <taxon>Mucuna</taxon>
    </lineage>
</organism>
<dbReference type="Gene3D" id="1.20.1280.50">
    <property type="match status" value="2"/>
</dbReference>
<dbReference type="SUPFAM" id="SSF81383">
    <property type="entry name" value="F-box domain"/>
    <property type="match status" value="2"/>
</dbReference>
<dbReference type="PANTHER" id="PTHR31672:SF13">
    <property type="entry name" value="F-BOX PROTEIN CPR30-LIKE"/>
    <property type="match status" value="1"/>
</dbReference>
<name>A0A371I8Q5_MUCPR</name>
<evidence type="ECO:0000259" key="1">
    <source>
        <dbReference type="PROSITE" id="PS50181"/>
    </source>
</evidence>
<dbReference type="Pfam" id="PF07734">
    <property type="entry name" value="FBA_1"/>
    <property type="match status" value="2"/>
</dbReference>
<comment type="caution">
    <text evidence="2">The sequence shown here is derived from an EMBL/GenBank/DDBJ whole genome shotgun (WGS) entry which is preliminary data.</text>
</comment>
<dbReference type="NCBIfam" id="TIGR01640">
    <property type="entry name" value="F_box_assoc_1"/>
    <property type="match status" value="2"/>
</dbReference>
<dbReference type="InterPro" id="IPR001810">
    <property type="entry name" value="F-box_dom"/>
</dbReference>
<dbReference type="OrthoDB" id="591557at2759"/>
<dbReference type="STRING" id="157652.A0A371I8Q5"/>
<dbReference type="EMBL" id="QJKJ01000638">
    <property type="protein sequence ID" value="RDY11433.1"/>
    <property type="molecule type" value="Genomic_DNA"/>
</dbReference>
<dbReference type="PROSITE" id="PS50181">
    <property type="entry name" value="FBOX"/>
    <property type="match status" value="2"/>
</dbReference>
<dbReference type="Pfam" id="PF00646">
    <property type="entry name" value="F-box"/>
    <property type="match status" value="2"/>
</dbReference>